<dbReference type="InterPro" id="IPR051803">
    <property type="entry name" value="TA_system_RelE-like_toxin"/>
</dbReference>
<comment type="caution">
    <text evidence="3">The sequence shown here is derived from an EMBL/GenBank/DDBJ whole genome shotgun (WGS) entry which is preliminary data.</text>
</comment>
<dbReference type="Pfam" id="PF05016">
    <property type="entry name" value="ParE_toxin"/>
    <property type="match status" value="1"/>
</dbReference>
<reference evidence="3 4" key="1">
    <citation type="submission" date="2019-10" db="EMBL/GenBank/DDBJ databases">
        <title>Draft Genome Sequence of the Caffeine Degrading Methylotroph Methylorubrum populi PINKEL.</title>
        <authorList>
            <person name="Dawson S.C."/>
            <person name="Zhang X."/>
            <person name="Wright M.E."/>
            <person name="Sharma G."/>
            <person name="Langner J.T."/>
            <person name="Ditty J.L."/>
            <person name="Subuyuj G.A."/>
        </authorList>
    </citation>
    <scope>NUCLEOTIDE SEQUENCE [LARGE SCALE GENOMIC DNA]</scope>
    <source>
        <strain evidence="3 4">Pinkel</strain>
    </source>
</reference>
<gene>
    <name evidence="3" type="ORF">F8B43_5092</name>
</gene>
<evidence type="ECO:0000256" key="1">
    <source>
        <dbReference type="ARBA" id="ARBA00006226"/>
    </source>
</evidence>
<dbReference type="PANTHER" id="PTHR33755">
    <property type="entry name" value="TOXIN PARE1-RELATED"/>
    <property type="match status" value="1"/>
</dbReference>
<name>A0A833MUK9_9HYPH</name>
<proteinExistence type="inferred from homology"/>
<sequence>MAHDLVFHRLARADLFEIYDYIEEQSGAARAGGFLDRIEAACRGLTEFPGKGTPRDDVSAGLRTWALERRVLIAYRMTPGHIEILRVLYAGRDFRADEIPH</sequence>
<organism evidence="3 4">
    <name type="scientific">Methylorubrum populi</name>
    <dbReference type="NCBI Taxonomy" id="223967"/>
    <lineage>
        <taxon>Bacteria</taxon>
        <taxon>Pseudomonadati</taxon>
        <taxon>Pseudomonadota</taxon>
        <taxon>Alphaproteobacteria</taxon>
        <taxon>Hyphomicrobiales</taxon>
        <taxon>Methylobacteriaceae</taxon>
        <taxon>Methylorubrum</taxon>
    </lineage>
</organism>
<dbReference type="AlphaFoldDB" id="A0A833MUK9"/>
<keyword evidence="2" id="KW-1277">Toxin-antitoxin system</keyword>
<evidence type="ECO:0000256" key="2">
    <source>
        <dbReference type="ARBA" id="ARBA00022649"/>
    </source>
</evidence>
<dbReference type="Proteomes" id="UP000469949">
    <property type="component" value="Unassembled WGS sequence"/>
</dbReference>
<accession>A0A833MUK9</accession>
<dbReference type="InterPro" id="IPR035093">
    <property type="entry name" value="RelE/ParE_toxin_dom_sf"/>
</dbReference>
<evidence type="ECO:0000313" key="3">
    <source>
        <dbReference type="EMBL" id="KAB7782337.1"/>
    </source>
</evidence>
<protein>
    <recommendedName>
        <fullName evidence="5">Type II toxin-antitoxin system RelE/ParE family toxin</fullName>
    </recommendedName>
</protein>
<dbReference type="EMBL" id="WEKV01000020">
    <property type="protein sequence ID" value="KAB7782337.1"/>
    <property type="molecule type" value="Genomic_DNA"/>
</dbReference>
<evidence type="ECO:0008006" key="5">
    <source>
        <dbReference type="Google" id="ProtNLM"/>
    </source>
</evidence>
<comment type="similarity">
    <text evidence="1">Belongs to the RelE toxin family.</text>
</comment>
<dbReference type="RefSeq" id="WP_152278788.1">
    <property type="nucleotide sequence ID" value="NZ_WEKV01000020.1"/>
</dbReference>
<dbReference type="InterPro" id="IPR007712">
    <property type="entry name" value="RelE/ParE_toxin"/>
</dbReference>
<dbReference type="Gene3D" id="3.30.2310.20">
    <property type="entry name" value="RelE-like"/>
    <property type="match status" value="1"/>
</dbReference>
<evidence type="ECO:0000313" key="4">
    <source>
        <dbReference type="Proteomes" id="UP000469949"/>
    </source>
</evidence>